<feature type="region of interest" description="Disordered" evidence="7">
    <location>
        <begin position="1539"/>
        <end position="1737"/>
    </location>
</feature>
<dbReference type="SUPFAM" id="SSF141072">
    <property type="entry name" value="CalX-like"/>
    <property type="match status" value="1"/>
</dbReference>
<evidence type="ECO:0000256" key="6">
    <source>
        <dbReference type="ARBA" id="ARBA00022837"/>
    </source>
</evidence>
<gene>
    <name evidence="9" type="ordered locus">Tery_4754</name>
</gene>
<organism evidence="9">
    <name type="scientific">Trichodesmium erythraeum (strain IMS101)</name>
    <dbReference type="NCBI Taxonomy" id="203124"/>
    <lineage>
        <taxon>Bacteria</taxon>
        <taxon>Bacillati</taxon>
        <taxon>Cyanobacteriota</taxon>
        <taxon>Cyanophyceae</taxon>
        <taxon>Oscillatoriophycideae</taxon>
        <taxon>Oscillatoriales</taxon>
        <taxon>Microcoleaceae</taxon>
        <taxon>Trichodesmium</taxon>
    </lineage>
</organism>
<dbReference type="InterPro" id="IPR050557">
    <property type="entry name" value="RTX_toxin/Mannuronan_C5-epim"/>
</dbReference>
<keyword evidence="6" id="KW-0106">Calcium</keyword>
<feature type="domain" description="Solute-binding protein family 3/N-terminal" evidence="8">
    <location>
        <begin position="2556"/>
        <end position="2773"/>
    </location>
</feature>
<evidence type="ECO:0000313" key="9">
    <source>
        <dbReference type="EMBL" id="ABG53709.1"/>
    </source>
</evidence>
<protein>
    <submittedName>
        <fullName evidence="9">Na-Ca exchanger/integrin-beta4</fullName>
    </submittedName>
</protein>
<dbReference type="eggNOG" id="COG2931">
    <property type="taxonomic scope" value="Bacteria"/>
</dbReference>
<dbReference type="STRING" id="203124.Tery_4754"/>
<feature type="compositionally biased region" description="Basic and acidic residues" evidence="7">
    <location>
        <begin position="1685"/>
        <end position="1706"/>
    </location>
</feature>
<dbReference type="GO" id="GO:0005576">
    <property type="term" value="C:extracellular region"/>
    <property type="evidence" value="ECO:0007669"/>
    <property type="project" value="UniProtKB-SubCell"/>
</dbReference>
<dbReference type="GO" id="GO:0007229">
    <property type="term" value="P:integrin-mediated signaling pathway"/>
    <property type="evidence" value="ECO:0007669"/>
    <property type="project" value="UniProtKB-KW"/>
</dbReference>
<evidence type="ECO:0000256" key="3">
    <source>
        <dbReference type="ARBA" id="ARBA00022525"/>
    </source>
</evidence>
<dbReference type="PROSITE" id="PS00330">
    <property type="entry name" value="HEMOLYSIN_CALCIUM"/>
    <property type="match status" value="11"/>
</dbReference>
<dbReference type="SMART" id="SM00062">
    <property type="entry name" value="PBPb"/>
    <property type="match status" value="2"/>
</dbReference>
<keyword evidence="5" id="KW-0677">Repeat</keyword>
<evidence type="ECO:0000256" key="5">
    <source>
        <dbReference type="ARBA" id="ARBA00022737"/>
    </source>
</evidence>
<dbReference type="HOGENOM" id="CLU_224936_0_0_3"/>
<evidence type="ECO:0000256" key="4">
    <source>
        <dbReference type="ARBA" id="ARBA00022729"/>
    </source>
</evidence>
<dbReference type="GO" id="GO:0005509">
    <property type="term" value="F:calcium ion binding"/>
    <property type="evidence" value="ECO:0007669"/>
    <property type="project" value="InterPro"/>
</dbReference>
<dbReference type="InterPro" id="IPR001343">
    <property type="entry name" value="Hemolysn_Ca-bd"/>
</dbReference>
<dbReference type="Pfam" id="PF00497">
    <property type="entry name" value="SBP_bac_3"/>
    <property type="match status" value="1"/>
</dbReference>
<dbReference type="InterPro" id="IPR018313">
    <property type="entry name" value="SBP_3_CS"/>
</dbReference>
<feature type="region of interest" description="Disordered" evidence="7">
    <location>
        <begin position="2273"/>
        <end position="2295"/>
    </location>
</feature>
<dbReference type="PROSITE" id="PS01039">
    <property type="entry name" value="SBP_BACTERIAL_3"/>
    <property type="match status" value="1"/>
</dbReference>
<dbReference type="InterPro" id="IPR025592">
    <property type="entry name" value="DUF4347"/>
</dbReference>
<evidence type="ECO:0000256" key="1">
    <source>
        <dbReference type="ARBA" id="ARBA00004613"/>
    </source>
</evidence>
<dbReference type="InterPro" id="IPR011049">
    <property type="entry name" value="Serralysin-like_metalloprot_C"/>
</dbReference>
<dbReference type="PANTHER" id="PTHR38340:SF1">
    <property type="entry name" value="S-LAYER PROTEIN"/>
    <property type="match status" value="1"/>
</dbReference>
<dbReference type="Pfam" id="PF03160">
    <property type="entry name" value="Calx-beta"/>
    <property type="match status" value="1"/>
</dbReference>
<dbReference type="PANTHER" id="PTHR38340">
    <property type="entry name" value="S-LAYER PROTEIN"/>
    <property type="match status" value="1"/>
</dbReference>
<dbReference type="SUPFAM" id="SSF53850">
    <property type="entry name" value="Periplasmic binding protein-like II"/>
    <property type="match status" value="2"/>
</dbReference>
<dbReference type="PRINTS" id="PR00313">
    <property type="entry name" value="CABNDNGRPT"/>
</dbReference>
<evidence type="ECO:0000256" key="2">
    <source>
        <dbReference type="ARBA" id="ARBA00010333"/>
    </source>
</evidence>
<dbReference type="GO" id="GO:0016020">
    <property type="term" value="C:membrane"/>
    <property type="evidence" value="ECO:0007669"/>
    <property type="project" value="InterPro"/>
</dbReference>
<dbReference type="RefSeq" id="WP_011614024.1">
    <property type="nucleotide sequence ID" value="NC_008312.1"/>
</dbReference>
<keyword evidence="3" id="KW-0964">Secreted</keyword>
<dbReference type="Gene3D" id="2.60.40.2030">
    <property type="match status" value="1"/>
</dbReference>
<dbReference type="SUPFAM" id="SSF51120">
    <property type="entry name" value="beta-Roll"/>
    <property type="match status" value="4"/>
</dbReference>
<name>Q10VL5_TRIEI</name>
<dbReference type="eggNOG" id="COG0834">
    <property type="taxonomic scope" value="Bacteria"/>
</dbReference>
<dbReference type="Gene3D" id="2.150.10.10">
    <property type="entry name" value="Serralysin-like metalloprotease, C-terminal"/>
    <property type="match status" value="9"/>
</dbReference>
<comment type="subcellular location">
    <subcellularLocation>
        <location evidence="1">Secreted</location>
    </subcellularLocation>
</comment>
<dbReference type="InterPro" id="IPR038081">
    <property type="entry name" value="CalX-like_sf"/>
</dbReference>
<accession>Q10VL5</accession>
<dbReference type="InterPro" id="IPR003644">
    <property type="entry name" value="Calx_beta"/>
</dbReference>
<feature type="compositionally biased region" description="Basic and acidic residues" evidence="7">
    <location>
        <begin position="1658"/>
        <end position="1678"/>
    </location>
</feature>
<evidence type="ECO:0000256" key="7">
    <source>
        <dbReference type="SAM" id="MobiDB-lite"/>
    </source>
</evidence>
<feature type="domain" description="Solute-binding protein family 3/N-terminal" evidence="8">
    <location>
        <begin position="2877"/>
        <end position="3106"/>
    </location>
</feature>
<proteinExistence type="inferred from homology"/>
<feature type="region of interest" description="Disordered" evidence="7">
    <location>
        <begin position="2314"/>
        <end position="2401"/>
    </location>
</feature>
<sequence>MNKQPSLTVWDKSITSFCSYSSKEVSYAEALISNARELVVIDKGVDDYQQLLHSIKPGIYGVVLNPDRDGVQQITQVLRNYRGVETLHILSHGSPGCLYLGNTQLSLETLDKYGEDLQKWFIEVPSANLLIYGCQVAAENTGTEFLSKVQSLTKANIAASANLTGNAILGGDWELEITLGQGEFVRAFTSESLADYASVLDTGNFLVSGLPPFAQIWIDKNNPFPNVSLTETEDKITASYNGTLDITTQINEILTRLNLTPITQQISATNPTLIIEGTAQNPTGYKFSGEFSPTEAIEFLGDTLGVELPNNIQEQLNKVGKVNIQASNQGFGITYLDNVVLDVNNIVGMISDNDFLKDAANTVTETFLGDGDPATEGTQLVLAQPGIEFEKKNNTKKLSFAGDFNGEVFDLSFDVSEIGSKVSGAQKKIPKLSGFKFGLPELDATKMTNAFKTIAGTELPGFAQDLLTTLGGLANLNIELNDNGFGVTYVGGLNISSTINSLLSTLGLGENVLSDSLSVTNPGLRVTKDDTGKKIYAASIGEFSPTEAIEFLGDTLGVELPNNIQEQLNKVGKVNIQASNQGFGITYLDNVVLDVNNIVGMISDNDFLKDAANTVTETFLGDGDPATEGTQLVLAQPGIEFEKKNNTKKLSFAGDFNGEVFDLSFDVSEIGSKVSGAQKKIPKLSGFKFGLPELDATKMTNAFKTIAGTELPGFAQDLLTTLGGLANLNIELNDNGFGVTYVGELNISSTINSLLSTLGLGENVMSQSLTVSHPGLRYATDETGNRNYELSVSEFSPKQLINLLVGLLPSSVSLPSNIRDTINSIGNASLSLSSQGISITYLDNVTFDLNGLIGDSFNSLSFVEDAVNKIAEIVLGDGDKNKPGTQLVLAKPEFELTTESLGIGGLLNDKNFDIDFKDGLEFEYEFGPLNLNSILGDIPGLDGFQLDETSLSFSDGFSLEGNVNFANKNDDVSKFINDYLGVDNVGVALEIGKEDLSLAGILAGDVPLISIGDFKATLKDVALGLEMSATNPIPNFGIDGGMTLEGYDPVQKNEPPLTLIGGLEIDPKSLTGQFNIDADGVWKNPFGLPDSELRELGVQIGATYIPPFIDNVGFVGDLQFGNYDFDAAFLVDITDPQKFAIELTLNEPLGLVDMITGPINSYLINQLDNVPILDEVTGLFNSFSDLVPISVVSIDGPDDDEELDPLIKIVPVETEVLERTLEQGIGFNAAVRVGSKEGTFNFNMNPFSGNPSLEGSLKIPEIDILGVVKISGVPNGKDTDLNLDLKVSPSEAYFRGDGQLEFFGINLAKADFDFSTSGIKVKELSLLNGTLKLSDVEIGKLNNVATAKGELEFLGQKLKAEITQDGQGFKLTTGLVLDFPDWTFLSDTYANLTIRSNGTLEGSQLELDSPLFNFEVSLGEIKNGIGDLVNFAINEVNKLGEQVADFIAQEWNNTVEYVSDTFKSLGNAWNQGISLVSNIFETGVRQVVDWVDKQVQDGWLPWPLDHIVKWVTKTVRQVTNIEYTKNDPNLPQNVSLGDGNQEYDGQGGNDTIDGGNGKDHLMGGVGNDSLKGGNDEDKLEGGAGHDYLHGQRDNDFLYGNDHDDRLYGEDGNDMLDGGSGNDQLYGGNGRDQLKGGSGNDKLYGEDKSDVLEGGMGNDELHGGNDNDVLKGESGKDTLRGGSGSDKLEGGEDHDHLYGESDSDKLEGGQGDDYLNGGDGNDEIDGGKGNDSLVGDQGDDILYGREGNDTLKGDSGNDLIFGGVGNDILYGGTGDDYLDGGEGNDTIYPGSGNDTINGGEGNDLLVLSGAKSDYIITDTSTGKEITNKRDNSKKIVFGIENISYEQIQQGNASNGPLANATVFIDTNSNFQLDKGETQTNTDSNGEYSLPFDLEELDRNGDGEVDAQEAQVVVIGGIDTNTGLPGEIPLISQISATGEYTSTTPLTTLKAVLSSQGIKEKQVERLLNKISGFSLESLSQPLEKFDPYSAIGEGDDSGIEITSGHIKIMNLLLNGTTFLEAAYYTESDGQIQVINALGKVLKTVESFDLSKKQDLQKFYNQLTEELDLSVNNKTIAALSTLVTQSNNLIDKLVEQALSSSVDDVLPSINPIKKQVYSILPDLTQQLVEGKITAGEAQTELKEILNADTFLVEHALNEDRIVKVVASDTVKEGKDKNGQFIITLGEAAPPQGLKILYTISGTATLGQDYQNKDGLFGEINFEPGETEAVIDLKVLDDKISENSESVTINLKYVGNGYALDPMAKTAFLEITDNDKGNNNATKNGIEETGSFGDDEIAGQEKNDKLLGSYGDDMLKGKGGDDKLMGGQGKDTIQGGKGNDEIEGNFGEDVLEGNAGDDVIAGGSEDDLIKGGPGNDFLDGNTGDDQLEGNSGNDQLEGGKGNDILKGNRDNDWLVGEAGEDILNGGPGVDLLRGGEGADVFYFQKPSDKGDLIIDFDPTQGDKIQISRSGFKTNSLEDFKVVVGTLEFKGEEIALIQNNGKTYNNFAELADIVELVDEPKVKTTPEKSKASIEIKPQEAKLNSVANPETTILDDIIKRGQIKVAISGSGNEFDLEFAEVIAAAVFGDASKVKSITSKFSKSFELVADGKADLAAQRITATLGRDGELNVDFAPTYLFDYQTVIVPNDSDITNVSHLNEQTIGVIEGTTALINLQNQLEVEGIKFTPKLFETAEEMIAAYDAGEVDAYSHDRSLILENLDQLSQPENHRLLDVELSKEPISLALPENDSQWADVVRWAGYVPIQAEEFGISSQNIAEFIALNTDDNPTNDSSLGIRRFLGIEGNLGETLGLPNDFAVNIINQVGNYSEIYDRHFSGIEGDRNSLWSDGGFLYSPPFSGSEIDIVIKDNDDRDLLAKIKERGVLKLGLPDNEPGFAVKMSNGEYEGFDVDLGKAIAAAIFGDPEKLEVKTQSFKDSFANTANGVVDISAMGITHNLVRDASLGIDFGPIYLYTGQGVLVRNDSGITVLPALNGRRVGVLEGATSLQNIQDTITELGGDIIPAEFTTNDEMFAAYDDGDIDAVITDMTILNGRVQNLSNPKEHKILDDILSKEPLGLIIDENQSEWSDVVRWVTNALVQAEEYDITSKNIKRLMANNLDDDPNNDSDPVVRQFLGIEGNIGKVLGLPNDFVPNVIKAVGNYGEIYERYFDSNLLPREQNELFSNFGLQYALPLGSEVSPTEQEELGSEDDVYEIQPSTLEDYPDGFQAKGGNDRVTGSMRSDLISGGQGQDTISGNDGDDRIIGGPGVDYLYGKDGNDLLEGRTENDYLFGGPGNDALIGGQGRDKLNGGQGSDFLIGGASKDKFIFATNEEFDVEAIGSDTIDDFNPDDDIILLDKKTFTALESKSGEGFSLETEFASVTKNVATSEALIVYNSNNGKLFYNENGNEPGFGEGGEFALLTDQPAIGADDFLIR</sequence>
<dbReference type="Pfam" id="PF00353">
    <property type="entry name" value="HemolysinCabind"/>
    <property type="match status" value="12"/>
</dbReference>
<dbReference type="Pfam" id="PF14252">
    <property type="entry name" value="DUF4347"/>
    <property type="match status" value="1"/>
</dbReference>
<dbReference type="OrthoDB" id="498672at2"/>
<dbReference type="KEGG" id="ter:Tery_4754"/>
<dbReference type="Gene3D" id="3.40.190.10">
    <property type="entry name" value="Periplasmic binding protein-like II"/>
    <property type="match status" value="4"/>
</dbReference>
<keyword evidence="4" id="KW-0732">Signal</keyword>
<dbReference type="InterPro" id="IPR018511">
    <property type="entry name" value="Hemolysin-typ_Ca-bd_CS"/>
</dbReference>
<dbReference type="CDD" id="cd13692">
    <property type="entry name" value="PBP2_BztA"/>
    <property type="match status" value="2"/>
</dbReference>
<feature type="compositionally biased region" description="Basic and acidic residues" evidence="7">
    <location>
        <begin position="1586"/>
        <end position="1608"/>
    </location>
</feature>
<reference evidence="9" key="1">
    <citation type="submission" date="2006-06" db="EMBL/GenBank/DDBJ databases">
        <title>Complete sequence of Trichodesmium erythraeum IMS101.</title>
        <authorList>
            <consortium name="US DOE Joint Genome Institute"/>
            <person name="Copeland A."/>
            <person name="Lucas S."/>
            <person name="Lapidus A."/>
            <person name="Barry K."/>
            <person name="Detter J.C."/>
            <person name="Glavina del Rio T."/>
            <person name="Hammon N."/>
            <person name="Israni S."/>
            <person name="Dalin E."/>
            <person name="Tice H."/>
            <person name="Pitluck S."/>
            <person name="Kiss H."/>
            <person name="Munk A.C."/>
            <person name="Brettin T."/>
            <person name="Bruce D."/>
            <person name="Han C."/>
            <person name="Tapia R."/>
            <person name="Gilna P."/>
            <person name="Schmutz J."/>
            <person name="Larimer F."/>
            <person name="Land M."/>
            <person name="Hauser L."/>
            <person name="Kyrpides N."/>
            <person name="Kim E."/>
            <person name="Richardson P."/>
        </authorList>
    </citation>
    <scope>NUCLEOTIDE SEQUENCE [LARGE SCALE GENOMIC DNA]</scope>
    <source>
        <strain evidence="9">IMS101</strain>
    </source>
</reference>
<comment type="similarity">
    <text evidence="2">Belongs to the bacterial solute-binding protein 3 family.</text>
</comment>
<evidence type="ECO:0000259" key="8">
    <source>
        <dbReference type="SMART" id="SM00062"/>
    </source>
</evidence>
<dbReference type="InterPro" id="IPR001638">
    <property type="entry name" value="Solute-binding_3/MltF_N"/>
</dbReference>
<keyword evidence="9" id="KW-0401">Integrin</keyword>
<dbReference type="EMBL" id="CP000393">
    <property type="protein sequence ID" value="ABG53709.1"/>
    <property type="molecule type" value="Genomic_DNA"/>
</dbReference>